<evidence type="ECO:0000313" key="2">
    <source>
        <dbReference type="Proteomes" id="UP000431269"/>
    </source>
</evidence>
<reference evidence="2" key="1">
    <citation type="submission" date="2019-12" db="EMBL/GenBank/DDBJ databases">
        <title>Complete genome of Terracaulis silvestris 0127_4.</title>
        <authorList>
            <person name="Vieira S."/>
            <person name="Riedel T."/>
            <person name="Sproer C."/>
            <person name="Pascual J."/>
            <person name="Boedeker C."/>
            <person name="Overmann J."/>
        </authorList>
    </citation>
    <scope>NUCLEOTIDE SEQUENCE [LARGE SCALE GENOMIC DNA]</scope>
    <source>
        <strain evidence="2">0127_4</strain>
    </source>
</reference>
<organism evidence="1 2">
    <name type="scientific">Terricaulis silvestris</name>
    <dbReference type="NCBI Taxonomy" id="2686094"/>
    <lineage>
        <taxon>Bacteria</taxon>
        <taxon>Pseudomonadati</taxon>
        <taxon>Pseudomonadota</taxon>
        <taxon>Alphaproteobacteria</taxon>
        <taxon>Caulobacterales</taxon>
        <taxon>Caulobacteraceae</taxon>
        <taxon>Terricaulis</taxon>
    </lineage>
</organism>
<proteinExistence type="predicted"/>
<dbReference type="AlphaFoldDB" id="A0A6I6MSF5"/>
<keyword evidence="2" id="KW-1185">Reference proteome</keyword>
<dbReference type="KEGG" id="tsv:DSM104635_03215"/>
<dbReference type="EMBL" id="CP047045">
    <property type="protein sequence ID" value="QGZ96356.1"/>
    <property type="molecule type" value="Genomic_DNA"/>
</dbReference>
<evidence type="ECO:0000313" key="1">
    <source>
        <dbReference type="EMBL" id="QGZ96356.1"/>
    </source>
</evidence>
<protein>
    <submittedName>
        <fullName evidence="1">Uncharacterized protein</fullName>
    </submittedName>
</protein>
<gene>
    <name evidence="1" type="ORF">DSM104635_03215</name>
</gene>
<dbReference type="Proteomes" id="UP000431269">
    <property type="component" value="Chromosome"/>
</dbReference>
<name>A0A6I6MSF5_9CAUL</name>
<sequence>MHTLYALFGAPEDVAADHTLTRAAHTLMASWIRCAEAMLRRLLLIEASVFPKPNTRPLLHEKRKRTRKAIGFDADKPEAWRVSFRCFAPMERRRPRWQMVGPDANMPARRRRSIRFRSAWPLAERYEALIRVFNNPERYARRLARALHALPHRIRELFRKPEEAQHRVDDWDVFDAGAQRAWPVADTS</sequence>
<accession>A0A6I6MSF5</accession>